<evidence type="ECO:0000313" key="2">
    <source>
        <dbReference type="Proteomes" id="UP001284601"/>
    </source>
</evidence>
<evidence type="ECO:0000313" key="1">
    <source>
        <dbReference type="EMBL" id="MDW5598566.1"/>
    </source>
</evidence>
<dbReference type="Proteomes" id="UP001284601">
    <property type="component" value="Unassembled WGS sequence"/>
</dbReference>
<organism evidence="1 2">
    <name type="scientific">Conexibacter stalactiti</name>
    <dbReference type="NCBI Taxonomy" id="1940611"/>
    <lineage>
        <taxon>Bacteria</taxon>
        <taxon>Bacillati</taxon>
        <taxon>Actinomycetota</taxon>
        <taxon>Thermoleophilia</taxon>
        <taxon>Solirubrobacterales</taxon>
        <taxon>Conexibacteraceae</taxon>
        <taxon>Conexibacter</taxon>
    </lineage>
</organism>
<protein>
    <submittedName>
        <fullName evidence="1">Uncharacterized protein</fullName>
    </submittedName>
</protein>
<dbReference type="RefSeq" id="WP_318601095.1">
    <property type="nucleotide sequence ID" value="NZ_JAWSTH010000153.1"/>
</dbReference>
<proteinExistence type="predicted"/>
<keyword evidence="2" id="KW-1185">Reference proteome</keyword>
<name>A0ABU4HZ00_9ACTN</name>
<accession>A0ABU4HZ00</accession>
<dbReference type="EMBL" id="JAWSTH010000153">
    <property type="protein sequence ID" value="MDW5598566.1"/>
    <property type="molecule type" value="Genomic_DNA"/>
</dbReference>
<comment type="caution">
    <text evidence="1">The sequence shown here is derived from an EMBL/GenBank/DDBJ whole genome shotgun (WGS) entry which is preliminary data.</text>
</comment>
<gene>
    <name evidence="1" type="ORF">R7226_29665</name>
</gene>
<reference evidence="2" key="1">
    <citation type="submission" date="2023-07" db="EMBL/GenBank/DDBJ databases">
        <title>Conexibacter stalactiti sp. nov., isolated from stalactites in a lava cave and emended description of the genus Conexibacter.</title>
        <authorList>
            <person name="Lee S.D."/>
        </authorList>
    </citation>
    <scope>NUCLEOTIDE SEQUENCE [LARGE SCALE GENOMIC DNA]</scope>
    <source>
        <strain evidence="2">KCTC 39840</strain>
    </source>
</reference>
<sequence>MLTATNLFDTLGAADEATIARALRAAVDHGAAATAARALDERRCGSRSLMAAGAELLLELALVTQALQSQARREDNGAVGESLLLLRDTSAAAARLLWRALEAFPRAICQFGDGRGGVARIACGVLRVGAESGAPRPPVEIARAAAGELFAALAASERDGVRVPARLAASLGYVVMLYLLATTLLEQAA</sequence>